<reference evidence="2" key="1">
    <citation type="submission" date="2013-10" db="EMBL/GenBank/DDBJ databases">
        <title>Genomic analysis of the causative agents of coccidiosis in chickens.</title>
        <authorList>
            <person name="Reid A.J."/>
            <person name="Blake D."/>
            <person name="Billington K."/>
            <person name="Browne H."/>
            <person name="Dunn M."/>
            <person name="Hung S."/>
            <person name="Kawahara F."/>
            <person name="Miranda-Saavedra D."/>
            <person name="Mourier T."/>
            <person name="Nagra H."/>
            <person name="Otto T.D."/>
            <person name="Rawlings N."/>
            <person name="Sanchez A."/>
            <person name="Sanders M."/>
            <person name="Subramaniam C."/>
            <person name="Tay Y."/>
            <person name="Dear P."/>
            <person name="Doerig C."/>
            <person name="Gruber A."/>
            <person name="Parkinson J."/>
            <person name="Shirley M."/>
            <person name="Wan K.L."/>
            <person name="Berriman M."/>
            <person name="Tomley F."/>
            <person name="Pain A."/>
        </authorList>
    </citation>
    <scope>NUCLEOTIDE SEQUENCE [LARGE SCALE GENOMIC DNA]</scope>
    <source>
        <strain evidence="2">Weybridge</strain>
    </source>
</reference>
<proteinExistence type="predicted"/>
<evidence type="ECO:0000256" key="1">
    <source>
        <dbReference type="SAM" id="MobiDB-lite"/>
    </source>
</evidence>
<dbReference type="RefSeq" id="XP_013335125.1">
    <property type="nucleotide sequence ID" value="XM_013479671.1"/>
</dbReference>
<feature type="region of interest" description="Disordered" evidence="1">
    <location>
        <begin position="38"/>
        <end position="68"/>
    </location>
</feature>
<feature type="compositionally biased region" description="Basic residues" evidence="1">
    <location>
        <begin position="362"/>
        <end position="384"/>
    </location>
</feature>
<dbReference type="Proteomes" id="UP000030763">
    <property type="component" value="Unassembled WGS sequence"/>
</dbReference>
<organism evidence="2 3">
    <name type="scientific">Eimeria maxima</name>
    <name type="common">Coccidian parasite</name>
    <dbReference type="NCBI Taxonomy" id="5804"/>
    <lineage>
        <taxon>Eukaryota</taxon>
        <taxon>Sar</taxon>
        <taxon>Alveolata</taxon>
        <taxon>Apicomplexa</taxon>
        <taxon>Conoidasida</taxon>
        <taxon>Coccidia</taxon>
        <taxon>Eucoccidiorida</taxon>
        <taxon>Eimeriorina</taxon>
        <taxon>Eimeriidae</taxon>
        <taxon>Eimeria</taxon>
    </lineage>
</organism>
<feature type="compositionally biased region" description="Basic and acidic residues" evidence="1">
    <location>
        <begin position="57"/>
        <end position="67"/>
    </location>
</feature>
<dbReference type="Gene3D" id="1.20.1250.40">
    <property type="match status" value="1"/>
</dbReference>
<keyword evidence="3" id="KW-1185">Reference proteome</keyword>
<evidence type="ECO:0008006" key="4">
    <source>
        <dbReference type="Google" id="ProtNLM"/>
    </source>
</evidence>
<dbReference type="InterPro" id="IPR010997">
    <property type="entry name" value="HRDC-like_sf"/>
</dbReference>
<dbReference type="VEuPathDB" id="ToxoDB:EMWEY_00051080"/>
<gene>
    <name evidence="2" type="ORF">EMWEY_00051080</name>
</gene>
<dbReference type="InterPro" id="IPR038324">
    <property type="entry name" value="Rpb4/RPC9_sf"/>
</dbReference>
<feature type="compositionally biased region" description="Polar residues" evidence="1">
    <location>
        <begin position="278"/>
        <end position="290"/>
    </location>
</feature>
<sequence length="384" mass="42621">MKILEERCDTITNMEVMLLLVQQQQLLPSVECLLRQASKPSSVNSGSSAPTTVSNMEPRKFNDREDSVSWQTDHSVERFSLDQVKELLYQHMFNQMVQDYIRKTCPYLHLVRAPTDARNLADRSRSHTAGVRVPPKRAPSAQVVNRRASGTGATRTGGVSPLISRRCRECLDVLFHRFGLTELELLTILNLGAFKPVEIYMYLDDCSSRFTEEEAAEMLGLIDLALVQQQPLPPLAECASDAPASMDVDSQAGTKKPALASRGPGELHEEQPEMQDEVTGSETRQKQAQQEAEHSTGLRVDAESEETHRNAPDGDQEQPRATVTDKHCSESESLFAPAEDMLTTAARNAGCAETAANEAKPRGRAVRGAAKRRPVSRRRRILDD</sequence>
<dbReference type="OrthoDB" id="347701at2759"/>
<evidence type="ECO:0000313" key="3">
    <source>
        <dbReference type="Proteomes" id="UP000030763"/>
    </source>
</evidence>
<feature type="region of interest" description="Disordered" evidence="1">
    <location>
        <begin position="353"/>
        <end position="384"/>
    </location>
</feature>
<dbReference type="AlphaFoldDB" id="U6M7M5"/>
<reference evidence="2" key="2">
    <citation type="submission" date="2013-10" db="EMBL/GenBank/DDBJ databases">
        <authorList>
            <person name="Aslett M."/>
        </authorList>
    </citation>
    <scope>NUCLEOTIDE SEQUENCE [LARGE SCALE GENOMIC DNA]</scope>
    <source>
        <strain evidence="2">Weybridge</strain>
    </source>
</reference>
<feature type="region of interest" description="Disordered" evidence="1">
    <location>
        <begin position="237"/>
        <end position="337"/>
    </location>
</feature>
<protein>
    <recommendedName>
        <fullName evidence="4">DNA-directed RNA polymerase III subunit RPC9</fullName>
    </recommendedName>
</protein>
<feature type="compositionally biased region" description="Low complexity" evidence="1">
    <location>
        <begin position="146"/>
        <end position="157"/>
    </location>
</feature>
<dbReference type="EMBL" id="HG719668">
    <property type="protein sequence ID" value="CDJ58479.1"/>
    <property type="molecule type" value="Genomic_DNA"/>
</dbReference>
<feature type="compositionally biased region" description="Basic and acidic residues" evidence="1">
    <location>
        <begin position="291"/>
        <end position="312"/>
    </location>
</feature>
<dbReference type="GO" id="GO:0000166">
    <property type="term" value="F:nucleotide binding"/>
    <property type="evidence" value="ECO:0007669"/>
    <property type="project" value="InterPro"/>
</dbReference>
<dbReference type="OMA" id="TNMEVML"/>
<dbReference type="SUPFAM" id="SSF47819">
    <property type="entry name" value="HRDC-like"/>
    <property type="match status" value="1"/>
</dbReference>
<feature type="compositionally biased region" description="Polar residues" evidence="1">
    <location>
        <begin position="38"/>
        <end position="55"/>
    </location>
</feature>
<evidence type="ECO:0000313" key="2">
    <source>
        <dbReference type="EMBL" id="CDJ58479.1"/>
    </source>
</evidence>
<name>U6M7M5_EIMMA</name>
<feature type="region of interest" description="Disordered" evidence="1">
    <location>
        <begin position="119"/>
        <end position="157"/>
    </location>
</feature>
<accession>U6M7M5</accession>
<dbReference type="GeneID" id="25339094"/>